<evidence type="ECO:0000313" key="2">
    <source>
        <dbReference type="Proteomes" id="UP000244450"/>
    </source>
</evidence>
<proteinExistence type="predicted"/>
<keyword evidence="2" id="KW-1185">Reference proteome</keyword>
<evidence type="ECO:0000313" key="1">
    <source>
        <dbReference type="EMBL" id="PUZ22883.1"/>
    </source>
</evidence>
<protein>
    <submittedName>
        <fullName evidence="1">Uncharacterized protein</fullName>
    </submittedName>
</protein>
<reference evidence="1 2" key="1">
    <citation type="submission" date="2018-04" db="EMBL/GenBank/DDBJ databases">
        <title>Chitinophaga fuyangensis sp. nov., isolated from soil in a chemical factory.</title>
        <authorList>
            <person name="Chen K."/>
        </authorList>
    </citation>
    <scope>NUCLEOTIDE SEQUENCE [LARGE SCALE GENOMIC DNA]</scope>
    <source>
        <strain evidence="1 2">LY-1</strain>
    </source>
</reference>
<organism evidence="1 2">
    <name type="scientific">Chitinophaga parva</name>
    <dbReference type="NCBI Taxonomy" id="2169414"/>
    <lineage>
        <taxon>Bacteria</taxon>
        <taxon>Pseudomonadati</taxon>
        <taxon>Bacteroidota</taxon>
        <taxon>Chitinophagia</taxon>
        <taxon>Chitinophagales</taxon>
        <taxon>Chitinophagaceae</taxon>
        <taxon>Chitinophaga</taxon>
    </lineage>
</organism>
<dbReference type="EMBL" id="QCYK01000003">
    <property type="protein sequence ID" value="PUZ22883.1"/>
    <property type="molecule type" value="Genomic_DNA"/>
</dbReference>
<comment type="caution">
    <text evidence="1">The sequence shown here is derived from an EMBL/GenBank/DDBJ whole genome shotgun (WGS) entry which is preliminary data.</text>
</comment>
<name>A0A2T7BCQ4_9BACT</name>
<gene>
    <name evidence="1" type="ORF">DCC81_20910</name>
</gene>
<dbReference type="Proteomes" id="UP000244450">
    <property type="component" value="Unassembled WGS sequence"/>
</dbReference>
<accession>A0A2T7BCQ4</accession>
<sequence>MNYKAFRKAGLNETLSHQRWSQFATTSFLPLPVEYKTFRKAGLNETLPHQRWSQFATTSFLPLPVEYKPLPQSRAE</sequence>
<dbReference type="AlphaFoldDB" id="A0A2T7BCQ4"/>